<protein>
    <submittedName>
        <fullName evidence="1">Uncharacterized protein</fullName>
    </submittedName>
</protein>
<comment type="caution">
    <text evidence="1">The sequence shown here is derived from an EMBL/GenBank/DDBJ whole genome shotgun (WGS) entry which is preliminary data.</text>
</comment>
<name>A0ACB9ZS01_CATRO</name>
<evidence type="ECO:0000313" key="2">
    <source>
        <dbReference type="Proteomes" id="UP001060085"/>
    </source>
</evidence>
<proteinExistence type="predicted"/>
<organism evidence="1 2">
    <name type="scientific">Catharanthus roseus</name>
    <name type="common">Madagascar periwinkle</name>
    <name type="synonym">Vinca rosea</name>
    <dbReference type="NCBI Taxonomy" id="4058"/>
    <lineage>
        <taxon>Eukaryota</taxon>
        <taxon>Viridiplantae</taxon>
        <taxon>Streptophyta</taxon>
        <taxon>Embryophyta</taxon>
        <taxon>Tracheophyta</taxon>
        <taxon>Spermatophyta</taxon>
        <taxon>Magnoliopsida</taxon>
        <taxon>eudicotyledons</taxon>
        <taxon>Gunneridae</taxon>
        <taxon>Pentapetalae</taxon>
        <taxon>asterids</taxon>
        <taxon>lamiids</taxon>
        <taxon>Gentianales</taxon>
        <taxon>Apocynaceae</taxon>
        <taxon>Rauvolfioideae</taxon>
        <taxon>Vinceae</taxon>
        <taxon>Catharanthinae</taxon>
        <taxon>Catharanthus</taxon>
    </lineage>
</organism>
<accession>A0ACB9ZS01</accession>
<dbReference type="Proteomes" id="UP001060085">
    <property type="component" value="Linkage Group LG08"/>
</dbReference>
<evidence type="ECO:0000313" key="1">
    <source>
        <dbReference type="EMBL" id="KAI5649874.1"/>
    </source>
</evidence>
<gene>
    <name evidence="1" type="ORF">M9H77_35879</name>
</gene>
<dbReference type="EMBL" id="CM044708">
    <property type="protein sequence ID" value="KAI5649874.1"/>
    <property type="molecule type" value="Genomic_DNA"/>
</dbReference>
<reference evidence="2" key="1">
    <citation type="journal article" date="2023" name="Nat. Plants">
        <title>Single-cell RNA sequencing provides a high-resolution roadmap for understanding the multicellular compartmentation of specialized metabolism.</title>
        <authorList>
            <person name="Sun S."/>
            <person name="Shen X."/>
            <person name="Li Y."/>
            <person name="Li Y."/>
            <person name="Wang S."/>
            <person name="Li R."/>
            <person name="Zhang H."/>
            <person name="Shen G."/>
            <person name="Guo B."/>
            <person name="Wei J."/>
            <person name="Xu J."/>
            <person name="St-Pierre B."/>
            <person name="Chen S."/>
            <person name="Sun C."/>
        </authorList>
    </citation>
    <scope>NUCLEOTIDE SEQUENCE [LARGE SCALE GENOMIC DNA]</scope>
</reference>
<keyword evidence="2" id="KW-1185">Reference proteome</keyword>
<sequence>MASAQVLRNQNLEAGKKKLEEFRKKKAAEKAKKAASTNQVQASEGVSEKQLSESECVRLVDFDAAGTSDSVRATSLEPSGSVINNDIKETETSQKSSDSFSQDASSNPFAFANNIDLNSEVPIPSHIQNKDFTGGNTSNIPEQLNGHYSLPVKKETGRASESAPYRFPVDHSVDQLPSGTADSSSNQSGFHGISETLPHISDSNLNNHSVIKSSESSIYQNGLPENSGSILLHDKPGYRDRFYSSFPFSSYEDSMPFARSNTNFYSEVGQRMVVPESSNSAVSDMGKSNYGSAQMANTSASSPWSTDSMYASSSNYGLAGSNIRRSRPSFLDSINISKGPVPAPHSEPVKIEPFGSKVFPEDTLGSSDLKNSTNSIFSSGMGVNLFLPDNKQDLHSQNQNEDFAALEQHIEDLTQEKFSLQRTLEASRTLAESLAAENSALTESYNQQGSLVNQLKFEMEKLQEDIKVKLVELESVKIEYANAQMECNAADERAKLLASEVIGLEEKALRLRSNELKLERHLEEAQAEISSFRKKMSSLEKERQDLHSTMDALQEEKKLLQSKLRKASVGGKLHDATKNPTIKKDVSTSTEDLGETSDVDVDRDISNMEGYHQLPLNEQLSIQDLSLAIPPDQIRMIENIKTLISELTLEKEELVRALSAESSESSKLKELNKDLTRKLEVQTQKLELLTSKSMVTDAGLARHADARINHENTPQYADEGDEVVERVLGWIMKLFPGGPSKRRTSKLL</sequence>